<dbReference type="PANTHER" id="PTHR36838:SF1">
    <property type="entry name" value="SLR1864 PROTEIN"/>
    <property type="match status" value="1"/>
</dbReference>
<feature type="transmembrane region" description="Helical" evidence="2">
    <location>
        <begin position="28"/>
        <end position="48"/>
    </location>
</feature>
<comment type="caution">
    <text evidence="3">The sequence shown here is derived from an EMBL/GenBank/DDBJ whole genome shotgun (WGS) entry which is preliminary data.</text>
</comment>
<evidence type="ECO:0000256" key="1">
    <source>
        <dbReference type="ARBA" id="ARBA00022448"/>
    </source>
</evidence>
<dbReference type="AlphaFoldDB" id="W2V1Z5"/>
<feature type="transmembrane region" description="Helical" evidence="2">
    <location>
        <begin position="113"/>
        <end position="135"/>
    </location>
</feature>
<dbReference type="Proteomes" id="UP000018951">
    <property type="component" value="Unassembled WGS sequence"/>
</dbReference>
<evidence type="ECO:0000256" key="2">
    <source>
        <dbReference type="SAM" id="Phobius"/>
    </source>
</evidence>
<feature type="transmembrane region" description="Helical" evidence="2">
    <location>
        <begin position="54"/>
        <end position="71"/>
    </location>
</feature>
<dbReference type="PANTHER" id="PTHR36838">
    <property type="entry name" value="AUXIN EFFLUX CARRIER FAMILY PROTEIN"/>
    <property type="match status" value="1"/>
</dbReference>
<feature type="transmembrane region" description="Helical" evidence="2">
    <location>
        <begin position="83"/>
        <end position="107"/>
    </location>
</feature>
<feature type="transmembrane region" description="Helical" evidence="2">
    <location>
        <begin position="181"/>
        <end position="201"/>
    </location>
</feature>
<feature type="transmembrane region" description="Helical" evidence="2">
    <location>
        <begin position="155"/>
        <end position="175"/>
    </location>
</feature>
<keyword evidence="2" id="KW-0812">Transmembrane</keyword>
<name>W2V1Z5_9RICK</name>
<accession>W2V1Z5</accession>
<feature type="transmembrane region" description="Helical" evidence="2">
    <location>
        <begin position="281"/>
        <end position="303"/>
    </location>
</feature>
<sequence>MIRISVLYLNIILGFIAGKFAKVDNDNMLRFLFFVLSPIVIVKGISSITNFDALILPVIVFTMSCMTCYCINKAKPLFSDKSLNNIISFGTASSNTGHFGLPIALFLLDEHAVSIYILAFSGMTLFENTYGFYVISHGNFPVKYFFKRLLQLPTLYALVLGIIMSGFGIHFSSIYDDFFQHIRSSYIIIGMSSIGFGIARLKSIDFDFAYIMVIMLVKHFIWPLIMLILVYIDIHYFHIFVCDPDAYFVMLLLSVLPVSATTMIMGGLFKYPESKISIIILFNNLMAMVYIPTTIVYVFYPFIKKFIIVID</sequence>
<keyword evidence="1" id="KW-0813">Transport</keyword>
<reference evidence="3 4" key="1">
    <citation type="journal article" date="2013" name="PLoS ONE">
        <title>Bacterial endosymbiosis in a chordate host: long-term co-evolution and conservation of secondary metabolism.</title>
        <authorList>
            <person name="Kwan J.C."/>
            <person name="Schmidt E.W."/>
        </authorList>
    </citation>
    <scope>NUCLEOTIDE SEQUENCE [LARGE SCALE GENOMIC DNA]</scope>
    <source>
        <strain evidence="4">L6</strain>
    </source>
</reference>
<dbReference type="EMBL" id="AXCJ01000005">
    <property type="protein sequence ID" value="ETO91473.1"/>
    <property type="molecule type" value="Genomic_DNA"/>
</dbReference>
<organism evidence="3 4">
    <name type="scientific">Candidatus Xenolissoclinum pacificiensis L6</name>
    <dbReference type="NCBI Taxonomy" id="1401685"/>
    <lineage>
        <taxon>Bacteria</taxon>
        <taxon>Pseudomonadati</taxon>
        <taxon>Pseudomonadota</taxon>
        <taxon>Alphaproteobacteria</taxon>
        <taxon>Rickettsiales</taxon>
        <taxon>Anaplasmataceae</taxon>
        <taxon>Candidatus Xenolissoclinum</taxon>
    </lineage>
</organism>
<keyword evidence="4" id="KW-1185">Reference proteome</keyword>
<proteinExistence type="predicted"/>
<keyword evidence="2" id="KW-0472">Membrane</keyword>
<feature type="transmembrane region" description="Helical" evidence="2">
    <location>
        <begin position="208"/>
        <end position="234"/>
    </location>
</feature>
<feature type="transmembrane region" description="Helical" evidence="2">
    <location>
        <begin position="246"/>
        <end position="269"/>
    </location>
</feature>
<protein>
    <submittedName>
        <fullName evidence="3">Transporter</fullName>
    </submittedName>
</protein>
<gene>
    <name evidence="3" type="ORF">P857_388</name>
</gene>
<dbReference type="STRING" id="1401685.P857_388"/>
<evidence type="ECO:0000313" key="4">
    <source>
        <dbReference type="Proteomes" id="UP000018951"/>
    </source>
</evidence>
<evidence type="ECO:0000313" key="3">
    <source>
        <dbReference type="EMBL" id="ETO91473.1"/>
    </source>
</evidence>
<keyword evidence="2" id="KW-1133">Transmembrane helix</keyword>